<gene>
    <name evidence="3" type="ORF">ACFSBK_10985</name>
</gene>
<dbReference type="SUPFAM" id="SSF52266">
    <property type="entry name" value="SGNH hydrolase"/>
    <property type="match status" value="1"/>
</dbReference>
<protein>
    <submittedName>
        <fullName evidence="3">SGNH/GDSL hydrolase family protein</fullName>
    </submittedName>
</protein>
<dbReference type="InterPro" id="IPR013830">
    <property type="entry name" value="SGNH_hydro"/>
</dbReference>
<comment type="caution">
    <text evidence="3">The sequence shown here is derived from an EMBL/GenBank/DDBJ whole genome shotgun (WGS) entry which is preliminary data.</text>
</comment>
<name>A0ABW4NRG6_9LACT</name>
<feature type="domain" description="SGNH hydrolase-type esterase" evidence="2">
    <location>
        <begin position="51"/>
        <end position="264"/>
    </location>
</feature>
<keyword evidence="3" id="KW-0378">Hydrolase</keyword>
<evidence type="ECO:0000313" key="4">
    <source>
        <dbReference type="Proteomes" id="UP001597285"/>
    </source>
</evidence>
<reference evidence="4" key="1">
    <citation type="journal article" date="2019" name="Int. J. Syst. Evol. Microbiol.">
        <title>The Global Catalogue of Microorganisms (GCM) 10K type strain sequencing project: providing services to taxonomists for standard genome sequencing and annotation.</title>
        <authorList>
            <consortium name="The Broad Institute Genomics Platform"/>
            <consortium name="The Broad Institute Genome Sequencing Center for Infectious Disease"/>
            <person name="Wu L."/>
            <person name="Ma J."/>
        </authorList>
    </citation>
    <scope>NUCLEOTIDE SEQUENCE [LARGE SCALE GENOMIC DNA]</scope>
    <source>
        <strain evidence="4">KCTC 42143</strain>
    </source>
</reference>
<dbReference type="Pfam" id="PF13472">
    <property type="entry name" value="Lipase_GDSL_2"/>
    <property type="match status" value="1"/>
</dbReference>
<dbReference type="CDD" id="cd04506">
    <property type="entry name" value="SGNH_hydrolase_YpmR_like"/>
    <property type="match status" value="1"/>
</dbReference>
<dbReference type="PANTHER" id="PTHR30383">
    <property type="entry name" value="THIOESTERASE 1/PROTEASE 1/LYSOPHOSPHOLIPASE L1"/>
    <property type="match status" value="1"/>
</dbReference>
<evidence type="ECO:0000256" key="1">
    <source>
        <dbReference type="SAM" id="Phobius"/>
    </source>
</evidence>
<dbReference type="InterPro" id="IPR051532">
    <property type="entry name" value="Ester_Hydrolysis_Enzymes"/>
</dbReference>
<organism evidence="3 4">
    <name type="scientific">Carnobacterium antarcticum</name>
    <dbReference type="NCBI Taxonomy" id="2126436"/>
    <lineage>
        <taxon>Bacteria</taxon>
        <taxon>Bacillati</taxon>
        <taxon>Bacillota</taxon>
        <taxon>Bacilli</taxon>
        <taxon>Lactobacillales</taxon>
        <taxon>Carnobacteriaceae</taxon>
        <taxon>Carnobacterium</taxon>
    </lineage>
</organism>
<keyword evidence="4" id="KW-1185">Reference proteome</keyword>
<sequence>MKKIRSFFITCLILAVGVFIVYQGLDFLFGQNKPFKSDQAEPMNDSLYLVAVGDSLTEGVGDSTQNGGYVPLTANLLRETNSIKEVTTKNYGKSGDRSDQILLRIQQQEEIQSDLKKADIIVLTVGGNDVIQTFKKDTLNINQDSFIQPKKKYETELKTILSEFNKLNPKAQVYVFGIYNPYADLFPDITEMQTILDSWNQSTKELVEKEEGVYLSLDDIFNLSKLPLSEDGVADSSLAAEQAEINPLLYEEDLFHPNDKGYELMAEKLYQAILKQRIAEE</sequence>
<dbReference type="Gene3D" id="3.40.50.1110">
    <property type="entry name" value="SGNH hydrolase"/>
    <property type="match status" value="1"/>
</dbReference>
<dbReference type="PANTHER" id="PTHR30383:SF27">
    <property type="entry name" value="SPORE GERMINATION LIPASE LIPC"/>
    <property type="match status" value="1"/>
</dbReference>
<keyword evidence="1" id="KW-0812">Transmembrane</keyword>
<dbReference type="InterPro" id="IPR036514">
    <property type="entry name" value="SGNH_hydro_sf"/>
</dbReference>
<dbReference type="EMBL" id="JBHUFF010000020">
    <property type="protein sequence ID" value="MFD1800371.1"/>
    <property type="molecule type" value="Genomic_DNA"/>
</dbReference>
<dbReference type="Proteomes" id="UP001597285">
    <property type="component" value="Unassembled WGS sequence"/>
</dbReference>
<feature type="transmembrane region" description="Helical" evidence="1">
    <location>
        <begin position="7"/>
        <end position="25"/>
    </location>
</feature>
<accession>A0ABW4NRG6</accession>
<dbReference type="GO" id="GO:0016787">
    <property type="term" value="F:hydrolase activity"/>
    <property type="evidence" value="ECO:0007669"/>
    <property type="project" value="UniProtKB-KW"/>
</dbReference>
<evidence type="ECO:0000259" key="2">
    <source>
        <dbReference type="Pfam" id="PF13472"/>
    </source>
</evidence>
<evidence type="ECO:0000313" key="3">
    <source>
        <dbReference type="EMBL" id="MFD1800371.1"/>
    </source>
</evidence>
<keyword evidence="1" id="KW-0472">Membrane</keyword>
<dbReference type="RefSeq" id="WP_058918620.1">
    <property type="nucleotide sequence ID" value="NZ_JBHSQC010000008.1"/>
</dbReference>
<proteinExistence type="predicted"/>
<keyword evidence="1" id="KW-1133">Transmembrane helix</keyword>